<protein>
    <submittedName>
        <fullName evidence="3">AMME syndrome candidate protein 1 protein</fullName>
    </submittedName>
</protein>
<dbReference type="Gene3D" id="3.30.700.20">
    <property type="entry name" value="Hypothetical protein ph0010, domain 1"/>
    <property type="match status" value="1"/>
</dbReference>
<comment type="caution">
    <text evidence="3">The sequence shown here is derived from an EMBL/GenBank/DDBJ whole genome shotgun (WGS) entry which is preliminary data.</text>
</comment>
<dbReference type="InterPro" id="IPR027485">
    <property type="entry name" value="AMMECR1_N"/>
</dbReference>
<dbReference type="Proteomes" id="UP001626550">
    <property type="component" value="Unassembled WGS sequence"/>
</dbReference>
<keyword evidence="4" id="KW-1185">Reference proteome</keyword>
<feature type="domain" description="AMMECR1" evidence="2">
    <location>
        <begin position="13"/>
        <end position="209"/>
    </location>
</feature>
<evidence type="ECO:0000259" key="2">
    <source>
        <dbReference type="PROSITE" id="PS51112"/>
    </source>
</evidence>
<dbReference type="SUPFAM" id="SSF143447">
    <property type="entry name" value="AMMECR1-like"/>
    <property type="match status" value="1"/>
</dbReference>
<accession>A0ABD2PVH4</accession>
<sequence length="216" mass="24484">MSSSGAGAKRGRGWGSDKNQEAEPEILPKTLTPTVIDKAMCYYCLHCNCELICAFSPLFVTWKTRRNALRGCIGTFCPTNLHKGLREYAIKSATEDDRFGPISRKEFLNLHCSVSILLNFQEREKYDDWVIGVHGIKISYESGGRTYSATYLPQVAKEQDWNHVTTIDSLLRKAGYTQPIDEGVRNNVKLTRYVSEHMSVPAEEYIRVVQQGRLTL</sequence>
<reference evidence="3 4" key="1">
    <citation type="submission" date="2024-11" db="EMBL/GenBank/DDBJ databases">
        <title>Adaptive evolution of stress response genes in parasites aligns with host niche diversity.</title>
        <authorList>
            <person name="Hahn C."/>
            <person name="Resl P."/>
        </authorList>
    </citation>
    <scope>NUCLEOTIDE SEQUENCE [LARGE SCALE GENOMIC DNA]</scope>
    <source>
        <strain evidence="3">EGGRZ-B1_66</strain>
        <tissue evidence="3">Body</tissue>
    </source>
</reference>
<dbReference type="InterPro" id="IPR036071">
    <property type="entry name" value="AMMECR1_dom_sf"/>
</dbReference>
<evidence type="ECO:0000313" key="3">
    <source>
        <dbReference type="EMBL" id="KAL3309801.1"/>
    </source>
</evidence>
<dbReference type="PANTHER" id="PTHR13016">
    <property type="entry name" value="AMMECR1 HOMOLOG"/>
    <property type="match status" value="1"/>
</dbReference>
<name>A0ABD2PVH4_9PLAT</name>
<organism evidence="3 4">
    <name type="scientific">Cichlidogyrus casuarinus</name>
    <dbReference type="NCBI Taxonomy" id="1844966"/>
    <lineage>
        <taxon>Eukaryota</taxon>
        <taxon>Metazoa</taxon>
        <taxon>Spiralia</taxon>
        <taxon>Lophotrochozoa</taxon>
        <taxon>Platyhelminthes</taxon>
        <taxon>Monogenea</taxon>
        <taxon>Monopisthocotylea</taxon>
        <taxon>Dactylogyridea</taxon>
        <taxon>Ancyrocephalidae</taxon>
        <taxon>Cichlidogyrus</taxon>
    </lineage>
</organism>
<dbReference type="InterPro" id="IPR023473">
    <property type="entry name" value="AMMECR1"/>
</dbReference>
<dbReference type="InterPro" id="IPR002733">
    <property type="entry name" value="AMMECR1_domain"/>
</dbReference>
<dbReference type="PANTHER" id="PTHR13016:SF0">
    <property type="entry name" value="AMME SYNDROME CANDIDATE GENE 1 PROTEIN"/>
    <property type="match status" value="1"/>
</dbReference>
<dbReference type="EMBL" id="JBJKFK010003529">
    <property type="protein sequence ID" value="KAL3309801.1"/>
    <property type="molecule type" value="Genomic_DNA"/>
</dbReference>
<evidence type="ECO:0000313" key="4">
    <source>
        <dbReference type="Proteomes" id="UP001626550"/>
    </source>
</evidence>
<gene>
    <name evidence="3" type="primary">AMMECR1</name>
    <name evidence="3" type="ORF">Ciccas_011644</name>
</gene>
<dbReference type="AlphaFoldDB" id="A0ABD2PVH4"/>
<dbReference type="Pfam" id="PF01871">
    <property type="entry name" value="AMMECR1"/>
    <property type="match status" value="1"/>
</dbReference>
<evidence type="ECO:0000256" key="1">
    <source>
        <dbReference type="SAM" id="MobiDB-lite"/>
    </source>
</evidence>
<dbReference type="NCBIfam" id="TIGR00296">
    <property type="entry name" value="TIGR00296 family protein"/>
    <property type="match status" value="1"/>
</dbReference>
<dbReference type="PROSITE" id="PS51112">
    <property type="entry name" value="AMMECR1"/>
    <property type="match status" value="1"/>
</dbReference>
<feature type="region of interest" description="Disordered" evidence="1">
    <location>
        <begin position="1"/>
        <end position="23"/>
    </location>
</feature>
<proteinExistence type="predicted"/>